<dbReference type="PANTHER" id="PTHR35730:SF2">
    <property type="entry name" value="KINETOCHORE PROTEIN SPC24 HOMOLOG-RELATED"/>
    <property type="match status" value="1"/>
</dbReference>
<dbReference type="PANTHER" id="PTHR35730">
    <property type="entry name" value="KINETOCHORE PROTEIN SPC24 HOMOLOG-RELATED"/>
    <property type="match status" value="1"/>
</dbReference>
<name>A0A251VDF4_HELAN</name>
<dbReference type="InterPro" id="IPR044951">
    <property type="entry name" value="SPC24-like"/>
</dbReference>
<proteinExistence type="predicted"/>
<dbReference type="AlphaFoldDB" id="A0A251VDF4"/>
<reference evidence="3" key="2">
    <citation type="submission" date="2017-02" db="EMBL/GenBank/DDBJ databases">
        <title>Sunflower complete genome.</title>
        <authorList>
            <person name="Langlade N."/>
            <person name="Munos S."/>
        </authorList>
    </citation>
    <scope>NUCLEOTIDE SEQUENCE [LARGE SCALE GENOMIC DNA]</scope>
    <source>
        <tissue evidence="3">Leaves</tissue>
    </source>
</reference>
<dbReference type="EMBL" id="MNCJ02000317">
    <property type="protein sequence ID" value="KAF5817407.1"/>
    <property type="molecule type" value="Genomic_DNA"/>
</dbReference>
<evidence type="ECO:0000256" key="1">
    <source>
        <dbReference type="SAM" id="Coils"/>
    </source>
</evidence>
<protein>
    <submittedName>
        <fullName evidence="3">Uncharacterized protein</fullName>
    </submittedName>
</protein>
<dbReference type="Proteomes" id="UP000215914">
    <property type="component" value="Chromosome 2"/>
</dbReference>
<keyword evidence="4" id="KW-1185">Reference proteome</keyword>
<dbReference type="Gramene" id="mRNA:HanXRQr2_Chr02g0052641">
    <property type="protein sequence ID" value="mRNA:HanXRQr2_Chr02g0052641"/>
    <property type="gene ID" value="HanXRQr2_Chr02g0052641"/>
</dbReference>
<keyword evidence="1" id="KW-0175">Coiled coil</keyword>
<evidence type="ECO:0000313" key="4">
    <source>
        <dbReference type="Proteomes" id="UP000215914"/>
    </source>
</evidence>
<evidence type="ECO:0000313" key="2">
    <source>
        <dbReference type="EMBL" id="KAF5817407.1"/>
    </source>
</evidence>
<dbReference type="InParanoid" id="A0A251VDF4"/>
<accession>A0A251VDF4</accession>
<sequence>MGDTSGRIDVEKLISYSDDLVKCLKNEKDINFLNHCVERSNALRSRCLSDHAGVDTSLQGYHKKIDMCKQKIEAAKAEVASDVEIHLLQKELDDETRREALLREDLR</sequence>
<dbReference type="FunCoup" id="A0A251VDF4">
    <property type="interactions" value="324"/>
</dbReference>
<feature type="coiled-coil region" evidence="1">
    <location>
        <begin position="58"/>
        <end position="105"/>
    </location>
</feature>
<dbReference type="STRING" id="4232.A0A251VDF4"/>
<dbReference type="OMA" id="EMAISWG"/>
<dbReference type="EMBL" id="CM007891">
    <property type="protein sequence ID" value="OTG33630.1"/>
    <property type="molecule type" value="Genomic_DNA"/>
</dbReference>
<dbReference type="GO" id="GO:0051983">
    <property type="term" value="P:regulation of chromosome segregation"/>
    <property type="evidence" value="ECO:0007669"/>
    <property type="project" value="InterPro"/>
</dbReference>
<organism evidence="3 4">
    <name type="scientific">Helianthus annuus</name>
    <name type="common">Common sunflower</name>
    <dbReference type="NCBI Taxonomy" id="4232"/>
    <lineage>
        <taxon>Eukaryota</taxon>
        <taxon>Viridiplantae</taxon>
        <taxon>Streptophyta</taxon>
        <taxon>Embryophyta</taxon>
        <taxon>Tracheophyta</taxon>
        <taxon>Spermatophyta</taxon>
        <taxon>Magnoliopsida</taxon>
        <taxon>eudicotyledons</taxon>
        <taxon>Gunneridae</taxon>
        <taxon>Pentapetalae</taxon>
        <taxon>asterids</taxon>
        <taxon>campanulids</taxon>
        <taxon>Asterales</taxon>
        <taxon>Asteraceae</taxon>
        <taxon>Asteroideae</taxon>
        <taxon>Heliantheae alliance</taxon>
        <taxon>Heliantheae</taxon>
        <taxon>Helianthus</taxon>
    </lineage>
</organism>
<reference evidence="2" key="3">
    <citation type="submission" date="2020-06" db="EMBL/GenBank/DDBJ databases">
        <title>Helianthus annuus Genome sequencing and assembly Release 2.</title>
        <authorList>
            <person name="Gouzy J."/>
            <person name="Langlade N."/>
            <person name="Munos S."/>
        </authorList>
    </citation>
    <scope>NUCLEOTIDE SEQUENCE</scope>
    <source>
        <tissue evidence="2">Leaves</tissue>
    </source>
</reference>
<evidence type="ECO:0000313" key="3">
    <source>
        <dbReference type="EMBL" id="OTG33630.1"/>
    </source>
</evidence>
<reference evidence="2 4" key="1">
    <citation type="journal article" date="2017" name="Nature">
        <title>The sunflower genome provides insights into oil metabolism, flowering and Asterid evolution.</title>
        <authorList>
            <person name="Badouin H."/>
            <person name="Gouzy J."/>
            <person name="Grassa C.J."/>
            <person name="Murat F."/>
            <person name="Staton S.E."/>
            <person name="Cottret L."/>
            <person name="Lelandais-Briere C."/>
            <person name="Owens G.L."/>
            <person name="Carrere S."/>
            <person name="Mayjonade B."/>
            <person name="Legrand L."/>
            <person name="Gill N."/>
            <person name="Kane N.C."/>
            <person name="Bowers J.E."/>
            <person name="Hubner S."/>
            <person name="Bellec A."/>
            <person name="Berard A."/>
            <person name="Berges H."/>
            <person name="Blanchet N."/>
            <person name="Boniface M.C."/>
            <person name="Brunel D."/>
            <person name="Catrice O."/>
            <person name="Chaidir N."/>
            <person name="Claudel C."/>
            <person name="Donnadieu C."/>
            <person name="Faraut T."/>
            <person name="Fievet G."/>
            <person name="Helmstetter N."/>
            <person name="King M."/>
            <person name="Knapp S.J."/>
            <person name="Lai Z."/>
            <person name="Le Paslier M.C."/>
            <person name="Lippi Y."/>
            <person name="Lorenzon L."/>
            <person name="Mandel J.R."/>
            <person name="Marage G."/>
            <person name="Marchand G."/>
            <person name="Marquand E."/>
            <person name="Bret-Mestries E."/>
            <person name="Morien E."/>
            <person name="Nambeesan S."/>
            <person name="Nguyen T."/>
            <person name="Pegot-Espagnet P."/>
            <person name="Pouilly N."/>
            <person name="Raftis F."/>
            <person name="Sallet E."/>
            <person name="Schiex T."/>
            <person name="Thomas J."/>
            <person name="Vandecasteele C."/>
            <person name="Vares D."/>
            <person name="Vear F."/>
            <person name="Vautrin S."/>
            <person name="Crespi M."/>
            <person name="Mangin B."/>
            <person name="Burke J.M."/>
            <person name="Salse J."/>
            <person name="Munos S."/>
            <person name="Vincourt P."/>
            <person name="Rieseberg L.H."/>
            <person name="Langlade N.B."/>
        </authorList>
    </citation>
    <scope>NUCLEOTIDE SEQUENCE [LARGE SCALE GENOMIC DNA]</scope>
    <source>
        <strain evidence="4">cv. SF193</strain>
        <tissue evidence="2">Leaves</tissue>
    </source>
</reference>
<gene>
    <name evidence="3" type="ORF">HannXRQ_Chr02g0036811</name>
    <name evidence="2" type="ORF">HanXRQr2_Chr02g0052641</name>
</gene>